<protein>
    <submittedName>
        <fullName evidence="1">Uncharacterized protein</fullName>
    </submittedName>
</protein>
<comment type="caution">
    <text evidence="1">The sequence shown here is derived from an EMBL/GenBank/DDBJ whole genome shotgun (WGS) entry which is preliminary data.</text>
</comment>
<sequence>MNRFTLLLLYVAMIALIASKSSLASDDIHTNPPRLQARARSPDKPIPSESDPEAKGANPNSGKDPVFSTQDITNGIDAQFDGLLIIKSEQTSCEIAMVTDAYGFIAANCLMVKDKVVSSLKDMQVAVRGPKLSAIYPVTNVTIHPKYDATTLANNIAVIKYTSPSNSGIKGKVAATSTNWNQLGYLRRTLSDVPKLIWNEPTYLVTTQDEDASCSLGSPVFGANRKSFICSNSTTKVPAGGSCSLPYGLVYGVVKPNKVAPAAIYSHTVVFGEGLCSNFMKLHYYVQLGNYVSWGAQVSGSKAKPDDKDKSKEKEKEKEKDKEKEKEKEKDKEKRGHKDDKVDDNKNDNSSKGKQPSDPTFSMKNSDASVPGVAVYGGNLYALISDTNPKPPGGDPKPGKPSVITVTTIRTVYVTRNTQPPKETERSTTLIIDPKPTPPTTPTTPTSTTTTATDTKGKPTKEPIPNIVEVTKLPIPTDLPEDLPTDPDKDPGSDADTDVESEDKPSKPKPPTEKEKLNSTEGMSSTTKIIIGVVAGLAALGIGAFILYYFYFRKRQ</sequence>
<dbReference type="Proteomes" id="UP001140066">
    <property type="component" value="Unassembled WGS sequence"/>
</dbReference>
<keyword evidence="2" id="KW-1185">Reference proteome</keyword>
<name>A0ACC1KBR8_9FUNG</name>
<proteinExistence type="predicted"/>
<evidence type="ECO:0000313" key="1">
    <source>
        <dbReference type="EMBL" id="KAJ2783167.1"/>
    </source>
</evidence>
<organism evidence="1 2">
    <name type="scientific">Coemansia linderi</name>
    <dbReference type="NCBI Taxonomy" id="2663919"/>
    <lineage>
        <taxon>Eukaryota</taxon>
        <taxon>Fungi</taxon>
        <taxon>Fungi incertae sedis</taxon>
        <taxon>Zoopagomycota</taxon>
        <taxon>Kickxellomycotina</taxon>
        <taxon>Kickxellomycetes</taxon>
        <taxon>Kickxellales</taxon>
        <taxon>Kickxellaceae</taxon>
        <taxon>Coemansia</taxon>
    </lineage>
</organism>
<dbReference type="EMBL" id="JANBUK010001267">
    <property type="protein sequence ID" value="KAJ2783167.1"/>
    <property type="molecule type" value="Genomic_DNA"/>
</dbReference>
<gene>
    <name evidence="1" type="ORF">GGI18_003544</name>
</gene>
<reference evidence="1" key="1">
    <citation type="submission" date="2022-07" db="EMBL/GenBank/DDBJ databases">
        <title>Phylogenomic reconstructions and comparative analyses of Kickxellomycotina fungi.</title>
        <authorList>
            <person name="Reynolds N.K."/>
            <person name="Stajich J.E."/>
            <person name="Barry K."/>
            <person name="Grigoriev I.V."/>
            <person name="Crous P."/>
            <person name="Smith M.E."/>
        </authorList>
    </citation>
    <scope>NUCLEOTIDE SEQUENCE</scope>
    <source>
        <strain evidence="1">BCRC 34191</strain>
    </source>
</reference>
<evidence type="ECO:0000313" key="2">
    <source>
        <dbReference type="Proteomes" id="UP001140066"/>
    </source>
</evidence>
<accession>A0ACC1KBR8</accession>